<evidence type="ECO:0000313" key="2">
    <source>
        <dbReference type="EMBL" id="QEE28579.1"/>
    </source>
</evidence>
<sequence length="111" mass="12367">MKVKEVPELLNAVQNPDLNLPSDAGEMEVEEFVAWAQAAKDDAEAELQKIDEELAIAKEVAFLTDDVRKQHPNLPLSQLVDLLPEPRRSLVIELIKAASQAEADWLKPAKE</sequence>
<dbReference type="RefSeq" id="WP_147647769.1">
    <property type="nucleotide sequence ID" value="NZ_CP042806.1"/>
</dbReference>
<evidence type="ECO:0000256" key="1">
    <source>
        <dbReference type="SAM" id="Coils"/>
    </source>
</evidence>
<dbReference type="Proteomes" id="UP000321820">
    <property type="component" value="Chromosome"/>
</dbReference>
<protein>
    <submittedName>
        <fullName evidence="2">Uncharacterized protein</fullName>
    </submittedName>
</protein>
<dbReference type="KEGG" id="talb:FTW19_11570"/>
<organism evidence="2 3">
    <name type="scientific">Terriglobus albidus</name>
    <dbReference type="NCBI Taxonomy" id="1592106"/>
    <lineage>
        <taxon>Bacteria</taxon>
        <taxon>Pseudomonadati</taxon>
        <taxon>Acidobacteriota</taxon>
        <taxon>Terriglobia</taxon>
        <taxon>Terriglobales</taxon>
        <taxon>Acidobacteriaceae</taxon>
        <taxon>Terriglobus</taxon>
    </lineage>
</organism>
<proteinExistence type="predicted"/>
<dbReference type="AlphaFoldDB" id="A0A5B9E9W8"/>
<reference evidence="2 3" key="1">
    <citation type="submission" date="2019-08" db="EMBL/GenBank/DDBJ databases">
        <title>Complete genome sequence of Terriglobus albidus strain ORNL.</title>
        <authorList>
            <person name="Podar M."/>
        </authorList>
    </citation>
    <scope>NUCLEOTIDE SEQUENCE [LARGE SCALE GENOMIC DNA]</scope>
    <source>
        <strain evidence="2 3">ORNL</strain>
    </source>
</reference>
<evidence type="ECO:0000313" key="3">
    <source>
        <dbReference type="Proteomes" id="UP000321820"/>
    </source>
</evidence>
<keyword evidence="3" id="KW-1185">Reference proteome</keyword>
<name>A0A5B9E9W8_9BACT</name>
<dbReference type="EMBL" id="CP042806">
    <property type="protein sequence ID" value="QEE28579.1"/>
    <property type="molecule type" value="Genomic_DNA"/>
</dbReference>
<accession>A0A5B9E9W8</accession>
<keyword evidence="1" id="KW-0175">Coiled coil</keyword>
<feature type="coiled-coil region" evidence="1">
    <location>
        <begin position="33"/>
        <end position="60"/>
    </location>
</feature>
<gene>
    <name evidence="2" type="ORF">FTW19_11570</name>
</gene>